<keyword evidence="2 6" id="KW-0813">Transport</keyword>
<comment type="similarity">
    <text evidence="6">Belongs to the binding-protein-dependent transport system permease family.</text>
</comment>
<sequence>MVAIATVLAASLQHVALAYSALLVAVALSVPLAVLSLSSRTLASVVMTGANLAQAVPSLAIVAFVVPLLGIGFYPALIVLVLRALLPVVKNTWIGLSNVDPGIIDAAVGIGLTNREITWRVRFPLAYPAFFAGVRFAAILTNSVAVLTAIIGSGGLGNLIFEGIAGTNTQTLLAGAIPAILIAVLVDAGLAALERRVVYEGG</sequence>
<evidence type="ECO:0000259" key="7">
    <source>
        <dbReference type="PROSITE" id="PS50928"/>
    </source>
</evidence>
<dbReference type="PANTHER" id="PTHR30177">
    <property type="entry name" value="GLYCINE BETAINE/L-PROLINE TRANSPORT SYSTEM PERMEASE PROTEIN PROW"/>
    <property type="match status" value="1"/>
</dbReference>
<dbReference type="InterPro" id="IPR035906">
    <property type="entry name" value="MetI-like_sf"/>
</dbReference>
<dbReference type="KEGG" id="maqe:RJ40_12005"/>
<evidence type="ECO:0000256" key="3">
    <source>
        <dbReference type="ARBA" id="ARBA00022692"/>
    </source>
</evidence>
<dbReference type="EMBL" id="CP036172">
    <property type="protein sequence ID" value="QSZ68164.1"/>
    <property type="molecule type" value="Genomic_DNA"/>
</dbReference>
<feature type="transmembrane region" description="Helical" evidence="6">
    <location>
        <begin position="59"/>
        <end position="86"/>
    </location>
</feature>
<organism evidence="8 9">
    <name type="scientific">Methanofollis aquaemaris</name>
    <dbReference type="NCBI Taxonomy" id="126734"/>
    <lineage>
        <taxon>Archaea</taxon>
        <taxon>Methanobacteriati</taxon>
        <taxon>Methanobacteriota</taxon>
        <taxon>Stenosarchaea group</taxon>
        <taxon>Methanomicrobia</taxon>
        <taxon>Methanomicrobiales</taxon>
        <taxon>Methanomicrobiaceae</taxon>
        <taxon>Methanofollis</taxon>
    </lineage>
</organism>
<dbReference type="AlphaFoldDB" id="A0A8A3S971"/>
<proteinExistence type="inferred from homology"/>
<comment type="subcellular location">
    <subcellularLocation>
        <location evidence="6">Cell membrane</location>
        <topology evidence="6">Multi-pass membrane protein</topology>
    </subcellularLocation>
    <subcellularLocation>
        <location evidence="1">Membrane</location>
        <topology evidence="1">Multi-pass membrane protein</topology>
    </subcellularLocation>
</comment>
<evidence type="ECO:0000256" key="1">
    <source>
        <dbReference type="ARBA" id="ARBA00004141"/>
    </source>
</evidence>
<protein>
    <submittedName>
        <fullName evidence="8">ABC transporter permease</fullName>
    </submittedName>
</protein>
<dbReference type="GO" id="GO:0055085">
    <property type="term" value="P:transmembrane transport"/>
    <property type="evidence" value="ECO:0007669"/>
    <property type="project" value="InterPro"/>
</dbReference>
<dbReference type="Gene3D" id="1.10.3720.10">
    <property type="entry name" value="MetI-like"/>
    <property type="match status" value="1"/>
</dbReference>
<reference evidence="8" key="2">
    <citation type="submission" date="2019-02" db="EMBL/GenBank/DDBJ databases">
        <authorList>
            <person name="Chen S.-C."/>
            <person name="Chien H.-H."/>
            <person name="Lai M.-C."/>
        </authorList>
    </citation>
    <scope>NUCLEOTIDE SEQUENCE</scope>
    <source>
        <strain evidence="8">N2F9704</strain>
    </source>
</reference>
<reference evidence="8" key="1">
    <citation type="journal article" date="2001" name="Int. J. Syst. Evol. Microbiol.">
        <title>Methanofollis aquaemaris sp. nov., a methanogen isolated from an aquaculture fish pond.</title>
        <authorList>
            <person name="Lai M.C."/>
            <person name="Chen S.C."/>
        </authorList>
    </citation>
    <scope>NUCLEOTIDE SEQUENCE</scope>
    <source>
        <strain evidence="8">N2F9704</strain>
    </source>
</reference>
<dbReference type="GeneID" id="76425103"/>
<feature type="transmembrane region" description="Helical" evidence="6">
    <location>
        <begin position="172"/>
        <end position="193"/>
    </location>
</feature>
<dbReference type="Pfam" id="PF00528">
    <property type="entry name" value="BPD_transp_1"/>
    <property type="match status" value="1"/>
</dbReference>
<gene>
    <name evidence="8" type="ORF">RJ40_12005</name>
</gene>
<keyword evidence="3 6" id="KW-0812">Transmembrane</keyword>
<feature type="domain" description="ABC transmembrane type-1" evidence="7">
    <location>
        <begin position="11"/>
        <end position="190"/>
    </location>
</feature>
<accession>A0A8A3S971</accession>
<name>A0A8A3S971_9EURY</name>
<dbReference type="CDD" id="cd06261">
    <property type="entry name" value="TM_PBP2"/>
    <property type="match status" value="1"/>
</dbReference>
<dbReference type="GO" id="GO:0005886">
    <property type="term" value="C:plasma membrane"/>
    <property type="evidence" value="ECO:0007669"/>
    <property type="project" value="UniProtKB-SubCell"/>
</dbReference>
<feature type="transmembrane region" description="Helical" evidence="6">
    <location>
        <begin position="125"/>
        <end position="152"/>
    </location>
</feature>
<evidence type="ECO:0000256" key="5">
    <source>
        <dbReference type="ARBA" id="ARBA00023136"/>
    </source>
</evidence>
<evidence type="ECO:0000256" key="6">
    <source>
        <dbReference type="RuleBase" id="RU363032"/>
    </source>
</evidence>
<evidence type="ECO:0000256" key="4">
    <source>
        <dbReference type="ARBA" id="ARBA00022989"/>
    </source>
</evidence>
<dbReference type="Proteomes" id="UP001042704">
    <property type="component" value="Chromosome"/>
</dbReference>
<dbReference type="PANTHER" id="PTHR30177:SF4">
    <property type="entry name" value="OSMOPROTECTANT IMPORT PERMEASE PROTEIN OSMW"/>
    <property type="match status" value="1"/>
</dbReference>
<keyword evidence="5 6" id="KW-0472">Membrane</keyword>
<dbReference type="RefSeq" id="WP_265581108.1">
    <property type="nucleotide sequence ID" value="NZ_CP036172.1"/>
</dbReference>
<dbReference type="SUPFAM" id="SSF161098">
    <property type="entry name" value="MetI-like"/>
    <property type="match status" value="1"/>
</dbReference>
<keyword evidence="9" id="KW-1185">Reference proteome</keyword>
<dbReference type="PROSITE" id="PS50928">
    <property type="entry name" value="ABC_TM1"/>
    <property type="match status" value="1"/>
</dbReference>
<keyword evidence="4 6" id="KW-1133">Transmembrane helix</keyword>
<dbReference type="GO" id="GO:0031460">
    <property type="term" value="P:glycine betaine transport"/>
    <property type="evidence" value="ECO:0007669"/>
    <property type="project" value="TreeGrafter"/>
</dbReference>
<evidence type="ECO:0000256" key="2">
    <source>
        <dbReference type="ARBA" id="ARBA00022448"/>
    </source>
</evidence>
<dbReference type="InterPro" id="IPR000515">
    <property type="entry name" value="MetI-like"/>
</dbReference>
<evidence type="ECO:0000313" key="9">
    <source>
        <dbReference type="Proteomes" id="UP001042704"/>
    </source>
</evidence>
<dbReference type="InterPro" id="IPR051204">
    <property type="entry name" value="ABC_transp_perm/SBD"/>
</dbReference>
<evidence type="ECO:0000313" key="8">
    <source>
        <dbReference type="EMBL" id="QSZ68164.1"/>
    </source>
</evidence>